<comment type="function">
    <text evidence="7">Responsible for the degradation of GM2 gangliosides, and a variety of other molecules containing terminal N-acetyl hexosamines. Degrades chitotriose.</text>
</comment>
<dbReference type="Pfam" id="PF00728">
    <property type="entry name" value="Glyco_hydro_20"/>
    <property type="match status" value="1"/>
</dbReference>
<dbReference type="PANTHER" id="PTHR22600">
    <property type="entry name" value="BETA-HEXOSAMINIDASE"/>
    <property type="match status" value="1"/>
</dbReference>
<dbReference type="GO" id="GO:0016020">
    <property type="term" value="C:membrane"/>
    <property type="evidence" value="ECO:0007669"/>
    <property type="project" value="TreeGrafter"/>
</dbReference>
<keyword evidence="3 11" id="KW-0732">Signal</keyword>
<dbReference type="GO" id="GO:0030203">
    <property type="term" value="P:glycosaminoglycan metabolic process"/>
    <property type="evidence" value="ECO:0007669"/>
    <property type="project" value="TreeGrafter"/>
</dbReference>
<feature type="signal peptide" evidence="11">
    <location>
        <begin position="1"/>
        <end position="21"/>
    </location>
</feature>
<evidence type="ECO:0000256" key="2">
    <source>
        <dbReference type="ARBA" id="ARBA00006285"/>
    </source>
</evidence>
<dbReference type="GO" id="GO:0005975">
    <property type="term" value="P:carbohydrate metabolic process"/>
    <property type="evidence" value="ECO:0007669"/>
    <property type="project" value="InterPro"/>
</dbReference>
<evidence type="ECO:0000256" key="10">
    <source>
        <dbReference type="PIRSR" id="PIRSR001093-2"/>
    </source>
</evidence>
<evidence type="ECO:0000256" key="11">
    <source>
        <dbReference type="SAM" id="SignalP"/>
    </source>
</evidence>
<feature type="chain" id="PRO_5001795179" description="Beta-hexosaminidase" evidence="11">
    <location>
        <begin position="22"/>
        <end position="533"/>
    </location>
</feature>
<dbReference type="InterPro" id="IPR029018">
    <property type="entry name" value="Hex-like_dom2"/>
</dbReference>
<dbReference type="InterPro" id="IPR017853">
    <property type="entry name" value="GH"/>
</dbReference>
<dbReference type="Gene3D" id="3.30.379.10">
    <property type="entry name" value="Chitobiase/beta-hexosaminidase domain 2-like"/>
    <property type="match status" value="1"/>
</dbReference>
<organism evidence="14 15">
    <name type="scientific">Trichuris suis</name>
    <name type="common">pig whipworm</name>
    <dbReference type="NCBI Taxonomy" id="68888"/>
    <lineage>
        <taxon>Eukaryota</taxon>
        <taxon>Metazoa</taxon>
        <taxon>Ecdysozoa</taxon>
        <taxon>Nematoda</taxon>
        <taxon>Enoplea</taxon>
        <taxon>Dorylaimia</taxon>
        <taxon>Trichinellida</taxon>
        <taxon>Trichuridae</taxon>
        <taxon>Trichuris</taxon>
    </lineage>
</organism>
<reference evidence="14 15" key="1">
    <citation type="journal article" date="2014" name="Nat. Genet.">
        <title>Genome and transcriptome of the porcine whipworm Trichuris suis.</title>
        <authorList>
            <person name="Jex A.R."/>
            <person name="Nejsum P."/>
            <person name="Schwarz E.M."/>
            <person name="Hu L."/>
            <person name="Young N.D."/>
            <person name="Hall R.S."/>
            <person name="Korhonen P.K."/>
            <person name="Liao S."/>
            <person name="Thamsborg S."/>
            <person name="Xia J."/>
            <person name="Xu P."/>
            <person name="Wang S."/>
            <person name="Scheerlinck J.P."/>
            <person name="Hofmann A."/>
            <person name="Sternberg P.W."/>
            <person name="Wang J."/>
            <person name="Gasser R.B."/>
        </authorList>
    </citation>
    <scope>NUCLEOTIDE SEQUENCE [LARGE SCALE GENOMIC DNA]</scope>
    <source>
        <strain evidence="14">DCEP-RM93M</strain>
    </source>
</reference>
<comment type="catalytic activity">
    <reaction evidence="1 8">
        <text>Hydrolysis of terminal non-reducing N-acetyl-D-hexosamine residues in N-acetyl-beta-D-hexosaminides.</text>
        <dbReference type="EC" id="3.2.1.52"/>
    </reaction>
</comment>
<comment type="similarity">
    <text evidence="2 8">Belongs to the glycosyl hydrolase 20 family.</text>
</comment>
<feature type="active site" description="Proton donor" evidence="9">
    <location>
        <position position="334"/>
    </location>
</feature>
<dbReference type="EMBL" id="KL363206">
    <property type="protein sequence ID" value="KFD54548.1"/>
    <property type="molecule type" value="Genomic_DNA"/>
</dbReference>
<protein>
    <recommendedName>
        <fullName evidence="8">Beta-hexosaminidase</fullName>
        <ecNumber evidence="8">3.2.1.52</ecNumber>
    </recommendedName>
</protein>
<evidence type="ECO:0000256" key="3">
    <source>
        <dbReference type="ARBA" id="ARBA00022729"/>
    </source>
</evidence>
<evidence type="ECO:0000256" key="6">
    <source>
        <dbReference type="ARBA" id="ARBA00023295"/>
    </source>
</evidence>
<evidence type="ECO:0000256" key="5">
    <source>
        <dbReference type="ARBA" id="ARBA00023180"/>
    </source>
</evidence>
<dbReference type="Pfam" id="PF14845">
    <property type="entry name" value="Glycohydro_20b2"/>
    <property type="match status" value="1"/>
</dbReference>
<dbReference type="Proteomes" id="UP000030764">
    <property type="component" value="Unassembled WGS sequence"/>
</dbReference>
<feature type="domain" description="Beta-hexosaminidase eukaryotic type N-terminal" evidence="13">
    <location>
        <begin position="32"/>
        <end position="153"/>
    </location>
</feature>
<evidence type="ECO:0000313" key="15">
    <source>
        <dbReference type="Proteomes" id="UP000030764"/>
    </source>
</evidence>
<evidence type="ECO:0000259" key="12">
    <source>
        <dbReference type="Pfam" id="PF00728"/>
    </source>
</evidence>
<feature type="disulfide bond" evidence="10">
    <location>
        <begin position="514"/>
        <end position="532"/>
    </location>
</feature>
<dbReference type="InterPro" id="IPR029019">
    <property type="entry name" value="HEX_eukaryotic_N"/>
</dbReference>
<dbReference type="GO" id="GO:0004563">
    <property type="term" value="F:beta-N-acetylhexosaminidase activity"/>
    <property type="evidence" value="ECO:0007669"/>
    <property type="project" value="UniProtKB-EC"/>
</dbReference>
<feature type="disulfide bond" evidence="10">
    <location>
        <begin position="61"/>
        <end position="111"/>
    </location>
</feature>
<dbReference type="AlphaFoldDB" id="A0A085MBF2"/>
<dbReference type="GO" id="GO:0005764">
    <property type="term" value="C:lysosome"/>
    <property type="evidence" value="ECO:0007669"/>
    <property type="project" value="TreeGrafter"/>
</dbReference>
<dbReference type="PRINTS" id="PR00738">
    <property type="entry name" value="GLHYDRLASE20"/>
</dbReference>
<dbReference type="GO" id="GO:0006689">
    <property type="term" value="P:ganglioside catabolic process"/>
    <property type="evidence" value="ECO:0007669"/>
    <property type="project" value="TreeGrafter"/>
</dbReference>
<dbReference type="Gene3D" id="3.20.20.80">
    <property type="entry name" value="Glycosidases"/>
    <property type="match status" value="1"/>
</dbReference>
<feature type="disulfide bond" evidence="10">
    <location>
        <begin position="284"/>
        <end position="339"/>
    </location>
</feature>
<sequence>MGRTDWPVIIFAWQLFRYVHSGLMFSRTYGMPWPMPQKFELLGFNFTLRKCDFHVSTNYACDILTHALEYYDKVLFGREDKQDDLRSCGAMFNSSIERASLTFEVVVGSPCPTYPQENMSEHYGITMRINGSIVLRAPEVWGALRGLETFSQLVVRGGSQNIVRAANIKDYPRFSYRGILLDTARHFLSVEVIKQNIEIMSQNKFNVFHWHIVDDQSFPFESEVFPSLSAYGAYSSAHVYHPSDVAEIIEYARLWGVRVVPEFDSPGHMASWGLGNSLLLLSDCTLNGQQYDEQLKTLAVIDPTREENYKFLGEFFEEVLTHFKDNYLHLGGDEIPQFCWRNHGKVAQFPKAEKLDATSLIKLHFKNLLDSIKTAVRDFTPVYWHDAFQYVVNLTSKAVFQVWKLGDFWYDVDMITRSGHAVILSSCWYLNFISYKPDWRRFYTCDPRALPSATRQQRKLVIGGEVCMWGEYVDETNVLQLLWPRASAAGERLWSSVVQANADAALPRLEEHRCRMLGRGYPAQPLNGPGFCA</sequence>
<keyword evidence="4 8" id="KW-0378">Hydrolase</keyword>
<evidence type="ECO:0000256" key="9">
    <source>
        <dbReference type="PIRSR" id="PIRSR001093-1"/>
    </source>
</evidence>
<evidence type="ECO:0000313" key="14">
    <source>
        <dbReference type="EMBL" id="KFD54548.1"/>
    </source>
</evidence>
<dbReference type="PIRSF" id="PIRSF001093">
    <property type="entry name" value="B-hxosamndse_ab_euk"/>
    <property type="match status" value="1"/>
</dbReference>
<dbReference type="PANTHER" id="PTHR22600:SF21">
    <property type="entry name" value="BETA-HEXOSAMINIDASE A"/>
    <property type="match status" value="1"/>
</dbReference>
<dbReference type="SUPFAM" id="SSF51445">
    <property type="entry name" value="(Trans)glycosidases"/>
    <property type="match status" value="1"/>
</dbReference>
<gene>
    <name evidence="14" type="ORF">M513_04493</name>
</gene>
<dbReference type="EC" id="3.2.1.52" evidence="8"/>
<evidence type="ECO:0000256" key="7">
    <source>
        <dbReference type="ARBA" id="ARBA00053719"/>
    </source>
</evidence>
<keyword evidence="15" id="KW-1185">Reference proteome</keyword>
<evidence type="ECO:0000259" key="13">
    <source>
        <dbReference type="Pfam" id="PF14845"/>
    </source>
</evidence>
<feature type="domain" description="Glycoside hydrolase family 20 catalytic" evidence="12">
    <location>
        <begin position="174"/>
        <end position="496"/>
    </location>
</feature>
<dbReference type="SUPFAM" id="SSF55545">
    <property type="entry name" value="beta-N-acetylhexosaminidase-like domain"/>
    <property type="match status" value="1"/>
</dbReference>
<name>A0A085MBF2_9BILA</name>
<evidence type="ECO:0000256" key="4">
    <source>
        <dbReference type="ARBA" id="ARBA00022801"/>
    </source>
</evidence>
<keyword evidence="6 8" id="KW-0326">Glycosidase</keyword>
<keyword evidence="10" id="KW-1015">Disulfide bond</keyword>
<accession>A0A085MBF2</accession>
<dbReference type="InterPro" id="IPR015883">
    <property type="entry name" value="Glyco_hydro_20_cat"/>
</dbReference>
<evidence type="ECO:0000256" key="1">
    <source>
        <dbReference type="ARBA" id="ARBA00001231"/>
    </source>
</evidence>
<keyword evidence="5" id="KW-0325">Glycoprotein</keyword>
<dbReference type="InterPro" id="IPR025705">
    <property type="entry name" value="Beta_hexosaminidase_sua/sub"/>
</dbReference>
<dbReference type="FunFam" id="3.20.20.80:FF:000063">
    <property type="entry name" value="Beta-hexosaminidase"/>
    <property type="match status" value="1"/>
</dbReference>
<evidence type="ECO:0000256" key="8">
    <source>
        <dbReference type="PIRNR" id="PIRNR001093"/>
    </source>
</evidence>
<proteinExistence type="inferred from homology"/>